<proteinExistence type="predicted"/>
<comment type="caution">
    <text evidence="2">The sequence shown here is derived from an EMBL/GenBank/DDBJ whole genome shotgun (WGS) entry which is preliminary data.</text>
</comment>
<dbReference type="AlphaFoldDB" id="A0A9W6NDH0"/>
<evidence type="ECO:0000313" key="3">
    <source>
        <dbReference type="Proteomes" id="UP001143330"/>
    </source>
</evidence>
<gene>
    <name evidence="2" type="ORF">GCM10017653_47950</name>
</gene>
<feature type="domain" description="GST C-terminal" evidence="1">
    <location>
        <begin position="1"/>
        <end position="116"/>
    </location>
</feature>
<keyword evidence="3" id="KW-1185">Reference proteome</keyword>
<sequence>MLDADGHYFHHGTPGLGADLEAFQSPEWTGRHEWRARERDRALRGMKYFDAVLKSRSFVAEDRFSMADITLFAGLMFADAAGIALPAQLSALIAWRIKVAELPSVKNRNGQICAQDELRRLGM</sequence>
<dbReference type="EMBL" id="BSFM01000021">
    <property type="protein sequence ID" value="GLK86725.1"/>
    <property type="molecule type" value="Genomic_DNA"/>
</dbReference>
<dbReference type="InterPro" id="IPR036282">
    <property type="entry name" value="Glutathione-S-Trfase_C_sf"/>
</dbReference>
<dbReference type="Pfam" id="PF13410">
    <property type="entry name" value="GST_C_2"/>
    <property type="match status" value="1"/>
</dbReference>
<dbReference type="PROSITE" id="PS50405">
    <property type="entry name" value="GST_CTER"/>
    <property type="match status" value="1"/>
</dbReference>
<dbReference type="InterPro" id="IPR010987">
    <property type="entry name" value="Glutathione-S-Trfase_C-like"/>
</dbReference>
<dbReference type="Proteomes" id="UP001143330">
    <property type="component" value="Unassembled WGS sequence"/>
</dbReference>
<organism evidence="2 3">
    <name type="scientific">Ancylobacter defluvii</name>
    <dbReference type="NCBI Taxonomy" id="1282440"/>
    <lineage>
        <taxon>Bacteria</taxon>
        <taxon>Pseudomonadati</taxon>
        <taxon>Pseudomonadota</taxon>
        <taxon>Alphaproteobacteria</taxon>
        <taxon>Hyphomicrobiales</taxon>
        <taxon>Xanthobacteraceae</taxon>
        <taxon>Ancylobacter</taxon>
    </lineage>
</organism>
<dbReference type="RefSeq" id="WP_271180681.1">
    <property type="nucleotide sequence ID" value="NZ_BSFM01000021.1"/>
</dbReference>
<accession>A0A9W6NDH0</accession>
<dbReference type="SUPFAM" id="SSF47616">
    <property type="entry name" value="GST C-terminal domain-like"/>
    <property type="match status" value="1"/>
</dbReference>
<evidence type="ECO:0000313" key="2">
    <source>
        <dbReference type="EMBL" id="GLK86725.1"/>
    </source>
</evidence>
<evidence type="ECO:0000259" key="1">
    <source>
        <dbReference type="PROSITE" id="PS50405"/>
    </source>
</evidence>
<protein>
    <recommendedName>
        <fullName evidence="1">GST C-terminal domain-containing protein</fullName>
    </recommendedName>
</protein>
<dbReference type="Gene3D" id="1.20.1050.10">
    <property type="match status" value="1"/>
</dbReference>
<reference evidence="2" key="2">
    <citation type="submission" date="2023-01" db="EMBL/GenBank/DDBJ databases">
        <authorList>
            <person name="Sun Q."/>
            <person name="Evtushenko L."/>
        </authorList>
    </citation>
    <scope>NUCLEOTIDE SEQUENCE</scope>
    <source>
        <strain evidence="2">VKM B-2789</strain>
    </source>
</reference>
<reference evidence="2" key="1">
    <citation type="journal article" date="2014" name="Int. J. Syst. Evol. Microbiol.">
        <title>Complete genome sequence of Corynebacterium casei LMG S-19264T (=DSM 44701T), isolated from a smear-ripened cheese.</title>
        <authorList>
            <consortium name="US DOE Joint Genome Institute (JGI-PGF)"/>
            <person name="Walter F."/>
            <person name="Albersmeier A."/>
            <person name="Kalinowski J."/>
            <person name="Ruckert C."/>
        </authorList>
    </citation>
    <scope>NUCLEOTIDE SEQUENCE</scope>
    <source>
        <strain evidence="2">VKM B-2789</strain>
    </source>
</reference>
<name>A0A9W6NDH0_9HYPH</name>